<comment type="caution">
    <text evidence="7">The sequence shown here is derived from an EMBL/GenBank/DDBJ whole genome shotgun (WGS) entry which is preliminary data.</text>
</comment>
<reference evidence="7" key="1">
    <citation type="submission" date="2022-10" db="EMBL/GenBank/DDBJ databases">
        <authorList>
            <person name="Chen Y."/>
            <person name="Dougan E. K."/>
            <person name="Chan C."/>
            <person name="Rhodes N."/>
            <person name="Thang M."/>
        </authorList>
    </citation>
    <scope>NUCLEOTIDE SEQUENCE</scope>
</reference>
<sequence>MRTPDRGSWIDLCRWMWYAVDRSCSWRLDLWHCGTISSIVSEPCWVWFVDCCLSPVDYLRKVFSQEEPPVKEKAMQAESDQSDSSLPKSKPLIFQWSMPLILIMRFAGGCASYTMYEAVPLWLISDTELGGLGMTEKSVGSFLCRSGLWNIIYFTWVLPWCSKRLGSRCYCIVTSVIAAVTACFLPFSPNIPVANVLHLIWASALVSNNLLNAAFTNNATSSEERFVASGLAVTAETVGKAIGPVASSSTFAWTLNTWGWHGHGTAFFILAGLSIIQIICVLCLPSYVEPCQQSVEMPSKTGSVASKEGKIPDP</sequence>
<evidence type="ECO:0000313" key="9">
    <source>
        <dbReference type="EMBL" id="CAL4797100.1"/>
    </source>
</evidence>
<dbReference type="SUPFAM" id="SSF103473">
    <property type="entry name" value="MFS general substrate transporter"/>
    <property type="match status" value="1"/>
</dbReference>
<organism evidence="7">
    <name type="scientific">Cladocopium goreaui</name>
    <dbReference type="NCBI Taxonomy" id="2562237"/>
    <lineage>
        <taxon>Eukaryota</taxon>
        <taxon>Sar</taxon>
        <taxon>Alveolata</taxon>
        <taxon>Dinophyceae</taxon>
        <taxon>Suessiales</taxon>
        <taxon>Symbiodiniaceae</taxon>
        <taxon>Cladocopium</taxon>
    </lineage>
</organism>
<dbReference type="EMBL" id="CAMXCT010004635">
    <property type="protein sequence ID" value="CAI4009788.1"/>
    <property type="molecule type" value="Genomic_DNA"/>
</dbReference>
<evidence type="ECO:0000256" key="5">
    <source>
        <dbReference type="ARBA" id="ARBA00023136"/>
    </source>
</evidence>
<keyword evidence="10" id="KW-1185">Reference proteome</keyword>
<dbReference type="GO" id="GO:0016020">
    <property type="term" value="C:membrane"/>
    <property type="evidence" value="ECO:0007669"/>
    <property type="project" value="UniProtKB-SubCell"/>
</dbReference>
<name>A0A9P1DGN6_9DINO</name>
<comment type="subcellular location">
    <subcellularLocation>
        <location evidence="1">Membrane</location>
        <topology evidence="1">Multi-pass membrane protein</topology>
    </subcellularLocation>
</comment>
<gene>
    <name evidence="7" type="ORF">C1SCF055_LOCUS35120</name>
</gene>
<dbReference type="EMBL" id="CAMXCT030004635">
    <property type="protein sequence ID" value="CAL4797100.1"/>
    <property type="molecule type" value="Genomic_DNA"/>
</dbReference>
<feature type="transmembrane region" description="Helical" evidence="6">
    <location>
        <begin position="170"/>
        <end position="187"/>
    </location>
</feature>
<dbReference type="PANTHER" id="PTHR23504:SF15">
    <property type="entry name" value="MAJOR FACILITATOR SUPERFAMILY (MFS) PROFILE DOMAIN-CONTAINING PROTEIN"/>
    <property type="match status" value="1"/>
</dbReference>
<dbReference type="InterPro" id="IPR036259">
    <property type="entry name" value="MFS_trans_sf"/>
</dbReference>
<dbReference type="Gene3D" id="1.20.1250.20">
    <property type="entry name" value="MFS general substrate transporter like domains"/>
    <property type="match status" value="1"/>
</dbReference>
<evidence type="ECO:0000256" key="2">
    <source>
        <dbReference type="ARBA" id="ARBA00022448"/>
    </source>
</evidence>
<keyword evidence="4 6" id="KW-1133">Transmembrane helix</keyword>
<keyword evidence="3 6" id="KW-0812">Transmembrane</keyword>
<protein>
    <submittedName>
        <fullName evidence="9">Protein ZINC INDUCED FACILITATOR-LIKE 1</fullName>
    </submittedName>
</protein>
<accession>A0A9P1DGN6</accession>
<evidence type="ECO:0000256" key="4">
    <source>
        <dbReference type="ARBA" id="ARBA00022989"/>
    </source>
</evidence>
<proteinExistence type="predicted"/>
<dbReference type="EMBL" id="CAMXCT020004635">
    <property type="protein sequence ID" value="CAL1163163.1"/>
    <property type="molecule type" value="Genomic_DNA"/>
</dbReference>
<reference evidence="8" key="2">
    <citation type="submission" date="2024-04" db="EMBL/GenBank/DDBJ databases">
        <authorList>
            <person name="Chen Y."/>
            <person name="Shah S."/>
            <person name="Dougan E. K."/>
            <person name="Thang M."/>
            <person name="Chan C."/>
        </authorList>
    </citation>
    <scope>NUCLEOTIDE SEQUENCE [LARGE SCALE GENOMIC DNA]</scope>
</reference>
<keyword evidence="5 6" id="KW-0472">Membrane</keyword>
<feature type="transmembrane region" description="Helical" evidence="6">
    <location>
        <begin position="98"/>
        <end position="119"/>
    </location>
</feature>
<feature type="transmembrane region" description="Helical" evidence="6">
    <location>
        <begin position="139"/>
        <end position="158"/>
    </location>
</feature>
<dbReference type="AlphaFoldDB" id="A0A9P1DGN6"/>
<feature type="transmembrane region" description="Helical" evidence="6">
    <location>
        <begin position="266"/>
        <end position="288"/>
    </location>
</feature>
<evidence type="ECO:0000256" key="3">
    <source>
        <dbReference type="ARBA" id="ARBA00022692"/>
    </source>
</evidence>
<evidence type="ECO:0000256" key="6">
    <source>
        <dbReference type="SAM" id="Phobius"/>
    </source>
</evidence>
<evidence type="ECO:0000313" key="7">
    <source>
        <dbReference type="EMBL" id="CAI4009788.1"/>
    </source>
</evidence>
<evidence type="ECO:0000256" key="1">
    <source>
        <dbReference type="ARBA" id="ARBA00004141"/>
    </source>
</evidence>
<dbReference type="PANTHER" id="PTHR23504">
    <property type="entry name" value="MAJOR FACILITATOR SUPERFAMILY DOMAIN-CONTAINING PROTEIN 10"/>
    <property type="match status" value="1"/>
</dbReference>
<keyword evidence="2" id="KW-0813">Transport</keyword>
<dbReference type="OrthoDB" id="4139357at2759"/>
<evidence type="ECO:0000313" key="8">
    <source>
        <dbReference type="EMBL" id="CAL1163163.1"/>
    </source>
</evidence>
<dbReference type="Proteomes" id="UP001152797">
    <property type="component" value="Unassembled WGS sequence"/>
</dbReference>
<evidence type="ECO:0000313" key="10">
    <source>
        <dbReference type="Proteomes" id="UP001152797"/>
    </source>
</evidence>